<organism evidence="4 5">
    <name type="scientific">Massilia litorea</name>
    <dbReference type="NCBI Taxonomy" id="2769491"/>
    <lineage>
        <taxon>Bacteria</taxon>
        <taxon>Pseudomonadati</taxon>
        <taxon>Pseudomonadota</taxon>
        <taxon>Betaproteobacteria</taxon>
        <taxon>Burkholderiales</taxon>
        <taxon>Oxalobacteraceae</taxon>
        <taxon>Telluria group</taxon>
        <taxon>Massilia</taxon>
    </lineage>
</organism>
<dbReference type="GO" id="GO:0006749">
    <property type="term" value="P:glutathione metabolic process"/>
    <property type="evidence" value="ECO:0007669"/>
    <property type="project" value="TreeGrafter"/>
</dbReference>
<evidence type="ECO:0000313" key="5">
    <source>
        <dbReference type="Proteomes" id="UP000593875"/>
    </source>
</evidence>
<dbReference type="SUPFAM" id="SSF52833">
    <property type="entry name" value="Thioredoxin-like"/>
    <property type="match status" value="1"/>
</dbReference>
<gene>
    <name evidence="4" type="ORF">LPB04_20190</name>
</gene>
<dbReference type="CDD" id="cd03022">
    <property type="entry name" value="DsbA_HCCA_Iso"/>
    <property type="match status" value="1"/>
</dbReference>
<dbReference type="GO" id="GO:1901170">
    <property type="term" value="P:naphthalene catabolic process"/>
    <property type="evidence" value="ECO:0007669"/>
    <property type="project" value="InterPro"/>
</dbReference>
<dbReference type="PANTHER" id="PTHR42943:SF2">
    <property type="entry name" value="GLUTATHIONE S-TRANSFERASE KAPPA 1"/>
    <property type="match status" value="1"/>
</dbReference>
<name>A0A7L9U2K6_9BURK</name>
<keyword evidence="1 4" id="KW-0413">Isomerase</keyword>
<proteinExistence type="inferred from homology"/>
<dbReference type="EMBL" id="CP062941">
    <property type="protein sequence ID" value="QOL49208.1"/>
    <property type="molecule type" value="Genomic_DNA"/>
</dbReference>
<dbReference type="EC" id="5.99.1.4" evidence="1"/>
<dbReference type="InterPro" id="IPR001853">
    <property type="entry name" value="DSBA-like_thioredoxin_dom"/>
</dbReference>
<dbReference type="Proteomes" id="UP000593875">
    <property type="component" value="Chromosome"/>
</dbReference>
<evidence type="ECO:0000313" key="4">
    <source>
        <dbReference type="EMBL" id="QOL49208.1"/>
    </source>
</evidence>
<dbReference type="AlphaFoldDB" id="A0A7L9U2K6"/>
<evidence type="ECO:0000259" key="3">
    <source>
        <dbReference type="Pfam" id="PF01323"/>
    </source>
</evidence>
<protein>
    <recommendedName>
        <fullName evidence="1">2-hydroxychromene-2-carboxylate isomerase</fullName>
        <ecNumber evidence="1">5.99.1.4</ecNumber>
    </recommendedName>
</protein>
<dbReference type="GO" id="GO:0004602">
    <property type="term" value="F:glutathione peroxidase activity"/>
    <property type="evidence" value="ECO:0007669"/>
    <property type="project" value="TreeGrafter"/>
</dbReference>
<accession>A0A7L9U2K6</accession>
<evidence type="ECO:0000256" key="2">
    <source>
        <dbReference type="PIRSR" id="PIRSR006386-1"/>
    </source>
</evidence>
<comment type="similarity">
    <text evidence="1">Belongs to the GST superfamily. NadH family.</text>
</comment>
<sequence length="208" mass="23190">MTQHGRAPADLEFWFEFGSNYSYLAAMRVEALARAAGVRVLWRPFLLGPVFRELGWSTSPFVLQAAKGRYMWRDMEREAAKYGIAWRRPSVFPRTALLPMRVATLGAEAPWIGEFTRRVMHQNWVEDREIDDAPAVREALAGLVPDPEAVLAAALAPDNKLRLRANTGLAGARGIFGAPTFFVGDEMFWGNDRLEDAIAWAAPGQGRA</sequence>
<dbReference type="PIRSF" id="PIRSF006386">
    <property type="entry name" value="HCCAis_GSTk"/>
    <property type="match status" value="1"/>
</dbReference>
<dbReference type="Gene3D" id="3.40.30.10">
    <property type="entry name" value="Glutaredoxin"/>
    <property type="match status" value="1"/>
</dbReference>
<dbReference type="PANTHER" id="PTHR42943">
    <property type="entry name" value="GLUTATHIONE S-TRANSFERASE KAPPA"/>
    <property type="match status" value="1"/>
</dbReference>
<dbReference type="InterPro" id="IPR014440">
    <property type="entry name" value="HCCAis_GSTk"/>
</dbReference>
<dbReference type="InterPro" id="IPR051924">
    <property type="entry name" value="GST_Kappa/NadH"/>
</dbReference>
<comment type="catalytic activity">
    <reaction evidence="1">
        <text>2-hydroxychromene-2-carboxylate = (3E)-4-(2-hydroxyphenyl)-2-oxobut-3-enoate</text>
        <dbReference type="Rhea" id="RHEA:27401"/>
        <dbReference type="ChEBI" id="CHEBI:59350"/>
        <dbReference type="ChEBI" id="CHEBI:59353"/>
        <dbReference type="EC" id="5.99.1.4"/>
    </reaction>
</comment>
<keyword evidence="5" id="KW-1185">Reference proteome</keyword>
<dbReference type="RefSeq" id="WP_193686250.1">
    <property type="nucleotide sequence ID" value="NZ_CP062941.1"/>
</dbReference>
<dbReference type="InterPro" id="IPR044087">
    <property type="entry name" value="NahD-like"/>
</dbReference>
<dbReference type="GO" id="GO:0004364">
    <property type="term" value="F:glutathione transferase activity"/>
    <property type="evidence" value="ECO:0007669"/>
    <property type="project" value="TreeGrafter"/>
</dbReference>
<dbReference type="GO" id="GO:0018845">
    <property type="term" value="F:2-hydroxychromene-2-carboxylate isomerase activity"/>
    <property type="evidence" value="ECO:0007669"/>
    <property type="project" value="UniProtKB-UniRule"/>
</dbReference>
<feature type="domain" description="DSBA-like thioredoxin" evidence="3">
    <location>
        <begin position="11"/>
        <end position="195"/>
    </location>
</feature>
<evidence type="ECO:0000256" key="1">
    <source>
        <dbReference type="PIRNR" id="PIRNR006386"/>
    </source>
</evidence>
<dbReference type="KEGG" id="mlir:LPB04_20190"/>
<dbReference type="InterPro" id="IPR036249">
    <property type="entry name" value="Thioredoxin-like_sf"/>
</dbReference>
<feature type="active site" description="Nucleophile" evidence="2">
    <location>
        <position position="19"/>
    </location>
</feature>
<reference evidence="4 5" key="1">
    <citation type="submission" date="2020-10" db="EMBL/GenBank/DDBJ databases">
        <title>Genome sequencing of Massilia sp. LPB0304.</title>
        <authorList>
            <person name="Kim J."/>
        </authorList>
    </citation>
    <scope>NUCLEOTIDE SEQUENCE [LARGE SCALE GENOMIC DNA]</scope>
    <source>
        <strain evidence="4 5">LPB0304</strain>
    </source>
</reference>
<dbReference type="Pfam" id="PF01323">
    <property type="entry name" value="DSBA"/>
    <property type="match status" value="1"/>
</dbReference>